<evidence type="ECO:0000256" key="10">
    <source>
        <dbReference type="ARBA" id="ARBA00023286"/>
    </source>
</evidence>
<dbReference type="InterPro" id="IPR001320">
    <property type="entry name" value="Iontro_rcpt_C"/>
</dbReference>
<comment type="similarity">
    <text evidence="2">Belongs to the glutamate-gated ion channel (TC 1.A.10.1) family.</text>
</comment>
<evidence type="ECO:0000256" key="4">
    <source>
        <dbReference type="ARBA" id="ARBA00022692"/>
    </source>
</evidence>
<dbReference type="InterPro" id="IPR019594">
    <property type="entry name" value="Glu/Gly-bd"/>
</dbReference>
<evidence type="ECO:0000256" key="6">
    <source>
        <dbReference type="ARBA" id="ARBA00023065"/>
    </source>
</evidence>
<dbReference type="AlphaFoldDB" id="A0A5S6QRF9"/>
<keyword evidence="7 12" id="KW-0472">Membrane</keyword>
<dbReference type="Pfam" id="PF00060">
    <property type="entry name" value="Lig_chan"/>
    <property type="match status" value="1"/>
</dbReference>
<keyword evidence="3" id="KW-0813">Transport</keyword>
<dbReference type="GO" id="GO:0016020">
    <property type="term" value="C:membrane"/>
    <property type="evidence" value="ECO:0007669"/>
    <property type="project" value="UniProtKB-SubCell"/>
</dbReference>
<protein>
    <submittedName>
        <fullName evidence="16">Ionotropic glutamate receptor C-terminal domain-containing protein</fullName>
    </submittedName>
</protein>
<evidence type="ECO:0000256" key="1">
    <source>
        <dbReference type="ARBA" id="ARBA00004141"/>
    </source>
</evidence>
<evidence type="ECO:0000313" key="15">
    <source>
        <dbReference type="Proteomes" id="UP000046395"/>
    </source>
</evidence>
<organism evidence="15 16">
    <name type="scientific">Trichuris muris</name>
    <name type="common">Mouse whipworm</name>
    <dbReference type="NCBI Taxonomy" id="70415"/>
    <lineage>
        <taxon>Eukaryota</taxon>
        <taxon>Metazoa</taxon>
        <taxon>Ecdysozoa</taxon>
        <taxon>Nematoda</taxon>
        <taxon>Enoplea</taxon>
        <taxon>Dorylaimia</taxon>
        <taxon>Trichinellida</taxon>
        <taxon>Trichuridae</taxon>
        <taxon>Trichuris</taxon>
    </lineage>
</organism>
<evidence type="ECO:0000313" key="16">
    <source>
        <dbReference type="WBParaSite" id="TMUE_2000009820.1"/>
    </source>
</evidence>
<evidence type="ECO:0000256" key="12">
    <source>
        <dbReference type="SAM" id="Phobius"/>
    </source>
</evidence>
<dbReference type="STRING" id="70415.A0A5S6QRF9"/>
<dbReference type="WBParaSite" id="TMUE_2000009820.1">
    <property type="protein sequence ID" value="TMUE_2000009820.1"/>
    <property type="gene ID" value="WBGene00300741"/>
</dbReference>
<dbReference type="PANTHER" id="PTHR18966">
    <property type="entry name" value="IONOTROPIC GLUTAMATE RECEPTOR"/>
    <property type="match status" value="1"/>
</dbReference>
<keyword evidence="8" id="KW-0675">Receptor</keyword>
<comment type="subcellular location">
    <subcellularLocation>
        <location evidence="1">Membrane</location>
        <topology evidence="1">Multi-pass membrane protein</topology>
    </subcellularLocation>
</comment>
<evidence type="ECO:0000256" key="5">
    <source>
        <dbReference type="ARBA" id="ARBA00022989"/>
    </source>
</evidence>
<evidence type="ECO:0000256" key="9">
    <source>
        <dbReference type="ARBA" id="ARBA00023180"/>
    </source>
</evidence>
<keyword evidence="6" id="KW-0406">Ion transport</keyword>
<keyword evidence="11" id="KW-0407">Ion channel</keyword>
<feature type="transmembrane region" description="Helical" evidence="12">
    <location>
        <begin position="300"/>
        <end position="320"/>
    </location>
</feature>
<name>A0A5S6QRF9_TRIMR</name>
<proteinExistence type="inferred from homology"/>
<feature type="domain" description="Ionotropic glutamate receptor C-terminal" evidence="13">
    <location>
        <begin position="174"/>
        <end position="576"/>
    </location>
</feature>
<evidence type="ECO:0000259" key="13">
    <source>
        <dbReference type="SMART" id="SM00079"/>
    </source>
</evidence>
<dbReference type="Proteomes" id="UP000046395">
    <property type="component" value="Unassembled WGS sequence"/>
</dbReference>
<keyword evidence="9" id="KW-0325">Glycoprotein</keyword>
<reference evidence="16" key="1">
    <citation type="submission" date="2019-12" db="UniProtKB">
        <authorList>
            <consortium name="WormBaseParasite"/>
        </authorList>
    </citation>
    <scope>IDENTIFICATION</scope>
</reference>
<evidence type="ECO:0000259" key="14">
    <source>
        <dbReference type="SMART" id="SM00918"/>
    </source>
</evidence>
<evidence type="ECO:0000256" key="3">
    <source>
        <dbReference type="ARBA" id="ARBA00022448"/>
    </source>
</evidence>
<dbReference type="SUPFAM" id="SSF81324">
    <property type="entry name" value="Voltage-gated potassium channels"/>
    <property type="match status" value="1"/>
</dbReference>
<evidence type="ECO:0000256" key="2">
    <source>
        <dbReference type="ARBA" id="ARBA00008685"/>
    </source>
</evidence>
<accession>A0A5S6QRF9</accession>
<keyword evidence="5 12" id="KW-1133">Transmembrane helix</keyword>
<dbReference type="GO" id="GO:0015276">
    <property type="term" value="F:ligand-gated monoatomic ion channel activity"/>
    <property type="evidence" value="ECO:0007669"/>
    <property type="project" value="InterPro"/>
</dbReference>
<dbReference type="Gene3D" id="3.40.190.10">
    <property type="entry name" value="Periplasmic binding protein-like II"/>
    <property type="match status" value="3"/>
</dbReference>
<feature type="transmembrane region" description="Helical" evidence="12">
    <location>
        <begin position="598"/>
        <end position="624"/>
    </location>
</feature>
<dbReference type="Pfam" id="PF10613">
    <property type="entry name" value="Lig_chan-Glu_bd"/>
    <property type="match status" value="1"/>
</dbReference>
<sequence>MSLYAFTKDTRPLDFPGVLVDILWTRPAPSHSLKEVDAFIEWARKMGISKQVIDIGLELEISFHMGLVSAALSFEHITLSSNYSVSQMANDCFNGAEEISTTYAMDICKQKPFFGPYRLLEDGTLVQEIPLRIYRIIGTGTTRDIFFVANWTLGKGITMFYDVGISSAVKLARHYRIVTMEEPPFIERYKLSSDSTWQYEGYCIDLLNLIANALNFTYEIYTLPKRSLGQVNAIGRVDGLVSEVYDGNAHIALAPIETSPHRELFVDFSYPLYEARGLAVLLKVQQEIEPPGTLVTIVSWPVWLCLLVVFCVTSILLHVFDYCSPFSQRNNTQHCGIECPRSTSMNLVDSFWFCLMSFTTHGGGQIPRNMSGRIIVTAWWLFVFSMFSSYSANLAAKLKYVDGQTQLETLEQLLKQTNIFYAVVAGTEEARYFERLSEIELGFRRRLSQAVEDPLLDLNERLDKYFWDYPFQVQYEKVWKFMNQVGLPENYEEGVRRVLQSSDRNGSFALIGNSALLEYAVSRFCHLRIIQSEVYPLPRAVALQQQSSLVIPVNSQMSHFARRQEIKSLEKKWWAKHADLENCAPINEDVSSVSAGEIYGVFILIMLGTLLSCCTVLFQAVLCWRKKKHNVGVHPEIK</sequence>
<dbReference type="Gene3D" id="1.10.287.70">
    <property type="match status" value="1"/>
</dbReference>
<feature type="domain" description="Ionotropic glutamate receptor L-glutamate and glycine-binding" evidence="14">
    <location>
        <begin position="188"/>
        <end position="246"/>
    </location>
</feature>
<keyword evidence="15" id="KW-1185">Reference proteome</keyword>
<evidence type="ECO:0000256" key="7">
    <source>
        <dbReference type="ARBA" id="ARBA00023136"/>
    </source>
</evidence>
<feature type="transmembrane region" description="Helical" evidence="12">
    <location>
        <begin position="374"/>
        <end position="392"/>
    </location>
</feature>
<dbReference type="SMART" id="SM00079">
    <property type="entry name" value="PBPe"/>
    <property type="match status" value="1"/>
</dbReference>
<dbReference type="SUPFAM" id="SSF53850">
    <property type="entry name" value="Periplasmic binding protein-like II"/>
    <property type="match status" value="1"/>
</dbReference>
<keyword evidence="4 12" id="KW-0812">Transmembrane</keyword>
<evidence type="ECO:0000256" key="11">
    <source>
        <dbReference type="ARBA" id="ARBA00023303"/>
    </source>
</evidence>
<evidence type="ECO:0000256" key="8">
    <source>
        <dbReference type="ARBA" id="ARBA00023170"/>
    </source>
</evidence>
<dbReference type="InterPro" id="IPR015683">
    <property type="entry name" value="Ionotropic_Glu_rcpt"/>
</dbReference>
<keyword evidence="10" id="KW-1071">Ligand-gated ion channel</keyword>
<dbReference type="SMART" id="SM00918">
    <property type="entry name" value="Lig_chan-Glu_bd"/>
    <property type="match status" value="1"/>
</dbReference>